<dbReference type="eggNOG" id="COG1354">
    <property type="taxonomic scope" value="Bacteria"/>
</dbReference>
<sequence length="301" mass="33951">MTSQPAPGATASTETTHNRQQHQMPLALVHGQPVLQIPQDLYIPPDALEVILDAFEGPLDLLLYLIRRQNLDILDIPVLEITRQYVDYINVMQELRFELAAEYLVMAAILAEIKSRMLLPRPPAVEAEEGDPRAELVRRLQEYERFKQAAEDIDALPRQDRDTAPAHAHVPDRAAIKVLPDVELKEMLLALHEVLRRAELFTGHAIKREALSVRQRMGELLSRLEDGRFHRFETMFTVEEGRLGVLVTFLAVLELAKEQLLDIVQEAALAPIYVKSLALGNTNEPLQFSSTFDDSDAANDA</sequence>
<comment type="function">
    <text evidence="2">Participates in chromosomal partition during cell division. May act via the formation of a condensin-like complex containing Smc and ScpB that pull DNA away from mid-cell into both cell halves.</text>
</comment>
<dbReference type="Gene3D" id="6.10.250.2410">
    <property type="match status" value="1"/>
</dbReference>
<dbReference type="Proteomes" id="UP000005870">
    <property type="component" value="Chromosome"/>
</dbReference>
<comment type="similarity">
    <text evidence="2">Belongs to the ScpA family.</text>
</comment>
<organism evidence="4 5">
    <name type="scientific">Pseudoxanthomonas spadix (strain BD-a59)</name>
    <dbReference type="NCBI Taxonomy" id="1045855"/>
    <lineage>
        <taxon>Bacteria</taxon>
        <taxon>Pseudomonadati</taxon>
        <taxon>Pseudomonadota</taxon>
        <taxon>Gammaproteobacteria</taxon>
        <taxon>Lysobacterales</taxon>
        <taxon>Lysobacteraceae</taxon>
        <taxon>Pseudoxanthomonas</taxon>
    </lineage>
</organism>
<dbReference type="PANTHER" id="PTHR33969">
    <property type="entry name" value="SEGREGATION AND CONDENSATION PROTEIN A"/>
    <property type="match status" value="1"/>
</dbReference>
<dbReference type="GO" id="GO:0007059">
    <property type="term" value="P:chromosome segregation"/>
    <property type="evidence" value="ECO:0007669"/>
    <property type="project" value="UniProtKB-UniRule"/>
</dbReference>
<dbReference type="OrthoDB" id="9811016at2"/>
<dbReference type="Pfam" id="PF02616">
    <property type="entry name" value="SMC_ScpA"/>
    <property type="match status" value="1"/>
</dbReference>
<accession>G7UTV7</accession>
<dbReference type="InterPro" id="IPR003768">
    <property type="entry name" value="ScpA"/>
</dbReference>
<dbReference type="HOGENOM" id="CLU_038686_0_1_6"/>
<evidence type="ECO:0000313" key="4">
    <source>
        <dbReference type="EMBL" id="AER56210.1"/>
    </source>
</evidence>
<gene>
    <name evidence="2" type="primary">scpA</name>
    <name evidence="4" type="ordered locus">DSC_07795</name>
</gene>
<dbReference type="EMBL" id="CP003093">
    <property type="protein sequence ID" value="AER56210.1"/>
    <property type="molecule type" value="Genomic_DNA"/>
</dbReference>
<name>G7UTV7_PSEUP</name>
<comment type="subcellular location">
    <subcellularLocation>
        <location evidence="2">Cytoplasm</location>
    </subcellularLocation>
    <text evidence="2">Associated with two foci at the outer edges of the nucleoid region in young cells, and at four foci within both cell halves in older cells.</text>
</comment>
<keyword evidence="5" id="KW-1185">Reference proteome</keyword>
<keyword evidence="2" id="KW-0132">Cell division</keyword>
<comment type="subunit">
    <text evidence="2">Component of a cohesin-like complex composed of ScpA, ScpB and the Smc homodimer, in which ScpA and ScpB bind to the head domain of Smc. The presence of the three proteins is required for the association of the complex with DNA.</text>
</comment>
<dbReference type="RefSeq" id="WP_014160386.1">
    <property type="nucleotide sequence ID" value="NC_016147.2"/>
</dbReference>
<evidence type="ECO:0000313" key="5">
    <source>
        <dbReference type="Proteomes" id="UP000005870"/>
    </source>
</evidence>
<dbReference type="GO" id="GO:0005737">
    <property type="term" value="C:cytoplasm"/>
    <property type="evidence" value="ECO:0007669"/>
    <property type="project" value="UniProtKB-SubCell"/>
</dbReference>
<dbReference type="STRING" id="1045855.DSC_07795"/>
<proteinExistence type="inferred from homology"/>
<dbReference type="HAMAP" id="MF_01805">
    <property type="entry name" value="ScpA"/>
    <property type="match status" value="1"/>
</dbReference>
<evidence type="ECO:0000256" key="1">
    <source>
        <dbReference type="ARBA" id="ARBA00044777"/>
    </source>
</evidence>
<keyword evidence="2" id="KW-0963">Cytoplasm</keyword>
<dbReference type="GO" id="GO:0006260">
    <property type="term" value="P:DNA replication"/>
    <property type="evidence" value="ECO:0007669"/>
    <property type="project" value="UniProtKB-UniRule"/>
</dbReference>
<protein>
    <recommendedName>
        <fullName evidence="1 2">Segregation and condensation protein A</fullName>
    </recommendedName>
</protein>
<reference evidence="4 5" key="1">
    <citation type="journal article" date="2012" name="J. Bacteriol.">
        <title>Complete Genome Sequence of the BTEX-Degrading Bacterium Pseudoxanthomonas spadix BD-a59.</title>
        <authorList>
            <person name="Lee S.H."/>
            <person name="Jin H.M."/>
            <person name="Lee H.J."/>
            <person name="Kim J.M."/>
            <person name="Jeon C.O."/>
        </authorList>
    </citation>
    <scope>NUCLEOTIDE SEQUENCE [LARGE SCALE GENOMIC DNA]</scope>
    <source>
        <strain evidence="4 5">BD-a59</strain>
    </source>
</reference>
<evidence type="ECO:0000256" key="3">
    <source>
        <dbReference type="SAM" id="MobiDB-lite"/>
    </source>
</evidence>
<dbReference type="PANTHER" id="PTHR33969:SF2">
    <property type="entry name" value="SEGREGATION AND CONDENSATION PROTEIN A"/>
    <property type="match status" value="1"/>
</dbReference>
<feature type="compositionally biased region" description="Polar residues" evidence="3">
    <location>
        <begin position="1"/>
        <end position="15"/>
    </location>
</feature>
<evidence type="ECO:0000256" key="2">
    <source>
        <dbReference type="HAMAP-Rule" id="MF_01805"/>
    </source>
</evidence>
<keyword evidence="2" id="KW-0131">Cell cycle</keyword>
<dbReference type="KEGG" id="psd:DSC_07795"/>
<dbReference type="AlphaFoldDB" id="G7UTV7"/>
<dbReference type="GO" id="GO:0051301">
    <property type="term" value="P:cell division"/>
    <property type="evidence" value="ECO:0007669"/>
    <property type="project" value="UniProtKB-KW"/>
</dbReference>
<keyword evidence="2" id="KW-0159">Chromosome partition</keyword>
<feature type="region of interest" description="Disordered" evidence="3">
    <location>
        <begin position="1"/>
        <end position="22"/>
    </location>
</feature>